<dbReference type="Proteomes" id="UP000000628">
    <property type="component" value="Chromosome"/>
</dbReference>
<evidence type="ECO:0000313" key="2">
    <source>
        <dbReference type="Proteomes" id="UP000000628"/>
    </source>
</evidence>
<dbReference type="KEGG" id="jde:Jden_2335"/>
<dbReference type="HOGENOM" id="CLU_2479179_0_0_11"/>
<protein>
    <submittedName>
        <fullName evidence="1">Uncharacterized protein</fullName>
    </submittedName>
</protein>
<accession>C7R282</accession>
<proteinExistence type="predicted"/>
<sequence length="87" mass="9460">MLGDVTFFGCLAGVLSRFSGHDLLPPLLPTLRRYSDDTVRACNPHNLAVSYVSVYLMLTTENRKVTGSMPVGATIRKTPAAAGVFRF</sequence>
<gene>
    <name evidence="1" type="ordered locus">Jden_2335</name>
</gene>
<name>C7R282_JONDD</name>
<dbReference type="AlphaFoldDB" id="C7R282"/>
<organism evidence="1 2">
    <name type="scientific">Jonesia denitrificans (strain ATCC 14870 / DSM 20603 / BCRC 15368 / CIP 55.134 / JCM 11481 / NBRC 15587 / NCTC 10816 / Prevot 55134)</name>
    <name type="common">Listeria denitrificans</name>
    <dbReference type="NCBI Taxonomy" id="471856"/>
    <lineage>
        <taxon>Bacteria</taxon>
        <taxon>Bacillati</taxon>
        <taxon>Actinomycetota</taxon>
        <taxon>Actinomycetes</taxon>
        <taxon>Micrococcales</taxon>
        <taxon>Jonesiaceae</taxon>
        <taxon>Jonesia</taxon>
    </lineage>
</organism>
<keyword evidence="2" id="KW-1185">Reference proteome</keyword>
<evidence type="ECO:0000313" key="1">
    <source>
        <dbReference type="EMBL" id="ACV09970.1"/>
    </source>
</evidence>
<reference evidence="1 2" key="1">
    <citation type="journal article" date="2009" name="Stand. Genomic Sci.">
        <title>Complete genome sequence of Jonesia denitrificans type strain (Prevot 55134).</title>
        <authorList>
            <person name="Pukall R."/>
            <person name="Gehrich-Schroter G."/>
            <person name="Lapidus A."/>
            <person name="Nolan M."/>
            <person name="Glavina Del Rio T."/>
            <person name="Lucas S."/>
            <person name="Chen F."/>
            <person name="Tice H."/>
            <person name="Pitluck S."/>
            <person name="Cheng J.F."/>
            <person name="Copeland A."/>
            <person name="Saunders E."/>
            <person name="Brettin T."/>
            <person name="Detter J.C."/>
            <person name="Bruce D."/>
            <person name="Goodwin L."/>
            <person name="Pati A."/>
            <person name="Ivanova N."/>
            <person name="Mavromatis K."/>
            <person name="Ovchinnikova G."/>
            <person name="Chen A."/>
            <person name="Palaniappan K."/>
            <person name="Land M."/>
            <person name="Hauser L."/>
            <person name="Chang Y.J."/>
            <person name="Jeffries C.D."/>
            <person name="Chain P."/>
            <person name="Goker M."/>
            <person name="Bristow J."/>
            <person name="Eisen J.A."/>
            <person name="Markowitz V."/>
            <person name="Hugenholtz P."/>
            <person name="Kyrpides N.C."/>
            <person name="Klenk H.P."/>
            <person name="Han C."/>
        </authorList>
    </citation>
    <scope>NUCLEOTIDE SEQUENCE [LARGE SCALE GENOMIC DNA]</scope>
    <source>
        <strain evidence="2">ATCC 14870 / DSM 20603 / BCRC 15368 / CIP 55.134 / JCM 11481 / NBRC 15587 / NCTC 10816 / Prevot 55134</strain>
    </source>
</reference>
<dbReference type="EMBL" id="CP001706">
    <property type="protein sequence ID" value="ACV09970.1"/>
    <property type="molecule type" value="Genomic_DNA"/>
</dbReference>